<dbReference type="SUPFAM" id="SSF54631">
    <property type="entry name" value="CBS-domain pair"/>
    <property type="match status" value="1"/>
</dbReference>
<evidence type="ECO:0000259" key="1">
    <source>
        <dbReference type="PROSITE" id="PS50801"/>
    </source>
</evidence>
<evidence type="ECO:0000313" key="3">
    <source>
        <dbReference type="Proteomes" id="UP000319746"/>
    </source>
</evidence>
<dbReference type="PROSITE" id="PS50801">
    <property type="entry name" value="STAS"/>
    <property type="match status" value="1"/>
</dbReference>
<dbReference type="Gene3D" id="3.10.580.10">
    <property type="entry name" value="CBS-domain"/>
    <property type="match status" value="1"/>
</dbReference>
<name>A0A543ANI1_9MICC</name>
<dbReference type="AlphaFoldDB" id="A0A543ANI1"/>
<dbReference type="InterPro" id="IPR046342">
    <property type="entry name" value="CBS_dom_sf"/>
</dbReference>
<comment type="caution">
    <text evidence="2">The sequence shown here is derived from an EMBL/GenBank/DDBJ whole genome shotgun (WGS) entry which is preliminary data.</text>
</comment>
<sequence>MEHALKVHVEADILPGPLRITAEGHLTADTCQSLLEILEPALTLQGCPNITIDLTEVTHLEHGGLQRLEQYGSQQQANGKLPKIHLIGVFASQVAPANTTQENLHGKLLGPAQGATVREMTSPIGPRVLPSQMLEHAAHEIAVWSEPVVVMDASGKPLGIITEADLDTAASNAAENWRTIPCGQLTESSELFLSADDPLESVLQNYQQGQIRPLVVLNGHEPVGVLHPTTVFQWCAEHYPAVLSTLSDRAVQNISIAAAPEQIKVLAKPQEEGVQ</sequence>
<dbReference type="Proteomes" id="UP000319746">
    <property type="component" value="Unassembled WGS sequence"/>
</dbReference>
<gene>
    <name evidence="2" type="ORF">FB556_0600</name>
</gene>
<dbReference type="SUPFAM" id="SSF52091">
    <property type="entry name" value="SpoIIaa-like"/>
    <property type="match status" value="1"/>
</dbReference>
<evidence type="ECO:0000313" key="2">
    <source>
        <dbReference type="EMBL" id="TQL74147.1"/>
    </source>
</evidence>
<dbReference type="RefSeq" id="WP_141864584.1">
    <property type="nucleotide sequence ID" value="NZ_BAABAN010000016.1"/>
</dbReference>
<protein>
    <recommendedName>
        <fullName evidence="1">STAS domain-containing protein</fullName>
    </recommendedName>
</protein>
<dbReference type="InterPro" id="IPR002645">
    <property type="entry name" value="STAS_dom"/>
</dbReference>
<dbReference type="OrthoDB" id="4965190at2"/>
<keyword evidence="3" id="KW-1185">Reference proteome</keyword>
<organism evidence="2 3">
    <name type="scientific">Enteractinococcus coprophilus</name>
    <dbReference type="NCBI Taxonomy" id="1027633"/>
    <lineage>
        <taxon>Bacteria</taxon>
        <taxon>Bacillati</taxon>
        <taxon>Actinomycetota</taxon>
        <taxon>Actinomycetes</taxon>
        <taxon>Micrococcales</taxon>
        <taxon>Micrococcaceae</taxon>
    </lineage>
</organism>
<dbReference type="EMBL" id="VFOU01000001">
    <property type="protein sequence ID" value="TQL74147.1"/>
    <property type="molecule type" value="Genomic_DNA"/>
</dbReference>
<proteinExistence type="predicted"/>
<accession>A0A543ANI1</accession>
<dbReference type="InterPro" id="IPR036513">
    <property type="entry name" value="STAS_dom_sf"/>
</dbReference>
<feature type="domain" description="STAS" evidence="1">
    <location>
        <begin position="7"/>
        <end position="68"/>
    </location>
</feature>
<reference evidence="2 3" key="1">
    <citation type="submission" date="2019-06" db="EMBL/GenBank/DDBJ databases">
        <title>Sequencing the genomes of 1000 actinobacteria strains.</title>
        <authorList>
            <person name="Klenk H.-P."/>
        </authorList>
    </citation>
    <scope>NUCLEOTIDE SEQUENCE [LARGE SCALE GENOMIC DNA]</scope>
    <source>
        <strain evidence="2 3">DSM 24083</strain>
    </source>
</reference>
<dbReference type="Gene3D" id="3.30.750.24">
    <property type="entry name" value="STAS domain"/>
    <property type="match status" value="1"/>
</dbReference>